<feature type="compositionally biased region" description="Polar residues" evidence="1">
    <location>
        <begin position="197"/>
        <end position="213"/>
    </location>
</feature>
<comment type="caution">
    <text evidence="2">The sequence shown here is derived from an EMBL/GenBank/DDBJ whole genome shotgun (WGS) entry which is preliminary data.</text>
</comment>
<feature type="compositionally biased region" description="Polar residues" evidence="1">
    <location>
        <begin position="294"/>
        <end position="306"/>
    </location>
</feature>
<feature type="region of interest" description="Disordered" evidence="1">
    <location>
        <begin position="17"/>
        <end position="68"/>
    </location>
</feature>
<feature type="compositionally biased region" description="Basic and acidic residues" evidence="1">
    <location>
        <begin position="258"/>
        <end position="270"/>
    </location>
</feature>
<feature type="region of interest" description="Disordered" evidence="1">
    <location>
        <begin position="181"/>
        <end position="311"/>
    </location>
</feature>
<reference evidence="2" key="1">
    <citation type="submission" date="2020-01" db="EMBL/GenBank/DDBJ databases">
        <authorList>
            <person name="Feng Z.H.Z."/>
        </authorList>
    </citation>
    <scope>NUCLEOTIDE SEQUENCE</scope>
    <source>
        <strain evidence="2">CBS107.38</strain>
    </source>
</reference>
<organism evidence="2 3">
    <name type="scientific">Alternaria burnsii</name>
    <dbReference type="NCBI Taxonomy" id="1187904"/>
    <lineage>
        <taxon>Eukaryota</taxon>
        <taxon>Fungi</taxon>
        <taxon>Dikarya</taxon>
        <taxon>Ascomycota</taxon>
        <taxon>Pezizomycotina</taxon>
        <taxon>Dothideomycetes</taxon>
        <taxon>Pleosporomycetidae</taxon>
        <taxon>Pleosporales</taxon>
        <taxon>Pleosporineae</taxon>
        <taxon>Pleosporaceae</taxon>
        <taxon>Alternaria</taxon>
        <taxon>Alternaria sect. Alternaria</taxon>
    </lineage>
</organism>
<dbReference type="EMBL" id="JAAABM010000001">
    <property type="protein sequence ID" value="KAF7681141.1"/>
    <property type="molecule type" value="Genomic_DNA"/>
</dbReference>
<evidence type="ECO:0000256" key="1">
    <source>
        <dbReference type="SAM" id="MobiDB-lite"/>
    </source>
</evidence>
<protein>
    <submittedName>
        <fullName evidence="2">Uncharacterized protein</fullName>
    </submittedName>
</protein>
<evidence type="ECO:0000313" key="2">
    <source>
        <dbReference type="EMBL" id="KAF7681141.1"/>
    </source>
</evidence>
<feature type="compositionally biased region" description="Low complexity" evidence="1">
    <location>
        <begin position="57"/>
        <end position="68"/>
    </location>
</feature>
<keyword evidence="3" id="KW-1185">Reference proteome</keyword>
<feature type="compositionally biased region" description="Polar residues" evidence="1">
    <location>
        <begin position="275"/>
        <end position="285"/>
    </location>
</feature>
<accession>A0A8H7EIA7</accession>
<feature type="compositionally biased region" description="Basic and acidic residues" evidence="1">
    <location>
        <begin position="563"/>
        <end position="582"/>
    </location>
</feature>
<dbReference type="RefSeq" id="XP_038791020.1">
    <property type="nucleotide sequence ID" value="XM_038925164.1"/>
</dbReference>
<sequence length="745" mass="83952">MDHTNIIDTDEAACAMAAASQGKSKGKGRKKATETRASGPIKPTKTTMEPTKARSKTPVSPTSPTTPTLTQASASMFYEANGLKIPLYSQNGLGNKKRPNARLSKTLLKYNTDELLDIVGQYAGTDKRQELKNKGLAKTMLANWIEEKETLALGRNPKSELSFADDQEKVEQSDDVASFLASTTTTSSSPNTKKHTATTPAFNSQGDSPPTSTKGDDTFVQPRQRKRSAPGRSRDDQPPAKLQKRDITTNLSTEDIENLGKKRSIDKPFDDVIPTPSQTNAQTAAYNDRDHDTYPQNPFFNSTGMNPSDPDRSSMIVRGDDEDRVLTATSHETFRGPVTYLFETTIPHNALSPPSAISPPPIPYLKNGLHGRNGDFQDDPDRRTGVGHQIEPEDQLKWDEYKNFHGTIYQQFSHYPATVTAEMKKAWNQWHRWYGDFTKKYPGYAVSHLWPYICTDFNPKASLLWYSSNTTPRYDENSTYLAYIPSQNDLSPNLITSSLQTAIIKFSSKYTKQITQNKLYDIRKATAMSTSLKRTSEEAGAQPISMRSNKKPCLSLEIPGKEISKEEDKTPKTRAATAERREHKLKRPFPKKREEIKDPNKMKLTRHYTTNDPTPLSKLPIIRPPIARSARVDKLLESLSVPDPTKNADDTKRIRLATQTRRDERQNEMLKQNKSITESDYAIRLAWSCFSSNEKNRVGRERMGMMISGLEWDDLANERKGVPNNLPEWRKTNTGRFTKSDLPCE</sequence>
<gene>
    <name evidence="2" type="ORF">GT037_000117</name>
</gene>
<proteinExistence type="predicted"/>
<dbReference type="GeneID" id="62198342"/>
<evidence type="ECO:0000313" key="3">
    <source>
        <dbReference type="Proteomes" id="UP000596902"/>
    </source>
</evidence>
<reference evidence="2" key="2">
    <citation type="submission" date="2020-08" db="EMBL/GenBank/DDBJ databases">
        <title>Draft Genome Sequence of Cumin Blight Pathogen Alternaria burnsii.</title>
        <authorList>
            <person name="Feng Z."/>
        </authorList>
    </citation>
    <scope>NUCLEOTIDE SEQUENCE</scope>
    <source>
        <strain evidence="2">CBS107.38</strain>
    </source>
</reference>
<feature type="compositionally biased region" description="Basic and acidic residues" evidence="1">
    <location>
        <begin position="232"/>
        <end position="247"/>
    </location>
</feature>
<feature type="region of interest" description="Disordered" evidence="1">
    <location>
        <begin position="722"/>
        <end position="745"/>
    </location>
</feature>
<dbReference type="Proteomes" id="UP000596902">
    <property type="component" value="Unassembled WGS sequence"/>
</dbReference>
<feature type="region of interest" description="Disordered" evidence="1">
    <location>
        <begin position="563"/>
        <end position="584"/>
    </location>
</feature>
<dbReference type="AlphaFoldDB" id="A0A8H7EIA7"/>
<name>A0A8H7EIA7_9PLEO</name>